<reference evidence="3" key="1">
    <citation type="submission" date="2017-11" db="EMBL/GenBank/DDBJ databases">
        <authorList>
            <person name="Watanabe M."/>
            <person name="Kojima H."/>
        </authorList>
    </citation>
    <scope>NUCLEOTIDE SEQUENCE [LARGE SCALE GENOMIC DNA]</scope>
    <source>
        <strain evidence="3">Tokyo 01</strain>
    </source>
</reference>
<sequence length="160" mass="17550">MKRRIFSFGWTVLLTVLSGLSLPSTLWAHGVGYRVLESTDRAVVVECYYSDGKPMSYAETLVFGPKDSDIEYQNGRTDRHGRFAFFPDINGTWRIETGDGMGHKVEGTAEVRAAEAGKKEAVSVAKGGTAEKPPVTLGAFLGVSLIFNLCCAILLMRRKQ</sequence>
<evidence type="ECO:0008006" key="4">
    <source>
        <dbReference type="Google" id="ProtNLM"/>
    </source>
</evidence>
<dbReference type="OrthoDB" id="9815598at2"/>
<keyword evidence="1" id="KW-0812">Transmembrane</keyword>
<keyword evidence="1" id="KW-0472">Membrane</keyword>
<dbReference type="AlphaFoldDB" id="A0A401FWM0"/>
<evidence type="ECO:0000256" key="1">
    <source>
        <dbReference type="SAM" id="Phobius"/>
    </source>
</evidence>
<evidence type="ECO:0000313" key="3">
    <source>
        <dbReference type="Proteomes" id="UP000288096"/>
    </source>
</evidence>
<feature type="transmembrane region" description="Helical" evidence="1">
    <location>
        <begin position="135"/>
        <end position="156"/>
    </location>
</feature>
<dbReference type="RefSeq" id="WP_124328699.1">
    <property type="nucleotide sequence ID" value="NZ_BEXT01000001.1"/>
</dbReference>
<accession>A0A401FWM0</accession>
<protein>
    <recommendedName>
        <fullName evidence="4">DUF4198 domain-containing protein</fullName>
    </recommendedName>
</protein>
<gene>
    <name evidence="2" type="ORF">DENIS_2362</name>
</gene>
<keyword evidence="1" id="KW-1133">Transmembrane helix</keyword>
<dbReference type="EMBL" id="BEXT01000001">
    <property type="protein sequence ID" value="GBC61402.1"/>
    <property type="molecule type" value="Genomic_DNA"/>
</dbReference>
<reference evidence="3" key="2">
    <citation type="submission" date="2019-01" db="EMBL/GenBank/DDBJ databases">
        <title>Genome sequence of Desulfonema ishimotonii strain Tokyo 01.</title>
        <authorList>
            <person name="Fukui M."/>
        </authorList>
    </citation>
    <scope>NUCLEOTIDE SEQUENCE [LARGE SCALE GENOMIC DNA]</scope>
    <source>
        <strain evidence="3">Tokyo 01</strain>
    </source>
</reference>
<proteinExistence type="predicted"/>
<organism evidence="2 3">
    <name type="scientific">Desulfonema ishimotonii</name>
    <dbReference type="NCBI Taxonomy" id="45657"/>
    <lineage>
        <taxon>Bacteria</taxon>
        <taxon>Pseudomonadati</taxon>
        <taxon>Thermodesulfobacteriota</taxon>
        <taxon>Desulfobacteria</taxon>
        <taxon>Desulfobacterales</taxon>
        <taxon>Desulfococcaceae</taxon>
        <taxon>Desulfonema</taxon>
    </lineage>
</organism>
<dbReference type="Proteomes" id="UP000288096">
    <property type="component" value="Unassembled WGS sequence"/>
</dbReference>
<keyword evidence="3" id="KW-1185">Reference proteome</keyword>
<evidence type="ECO:0000313" key="2">
    <source>
        <dbReference type="EMBL" id="GBC61402.1"/>
    </source>
</evidence>
<comment type="caution">
    <text evidence="2">The sequence shown here is derived from an EMBL/GenBank/DDBJ whole genome shotgun (WGS) entry which is preliminary data.</text>
</comment>
<name>A0A401FWM0_9BACT</name>